<name>A0A1H3XSC8_9BACT</name>
<dbReference type="Proteomes" id="UP000199041">
    <property type="component" value="Unassembled WGS sequence"/>
</dbReference>
<gene>
    <name evidence="2" type="ORF">SAMN05192529_10690</name>
</gene>
<dbReference type="AlphaFoldDB" id="A0A1H3XSC8"/>
<dbReference type="InterPro" id="IPR006311">
    <property type="entry name" value="TAT_signal"/>
</dbReference>
<dbReference type="Pfam" id="PF01261">
    <property type="entry name" value="AP_endonuc_2"/>
    <property type="match status" value="1"/>
</dbReference>
<accession>A0A1H3XSC8</accession>
<dbReference type="InterPro" id="IPR036237">
    <property type="entry name" value="Xyl_isomerase-like_sf"/>
</dbReference>
<dbReference type="EMBL" id="FNQY01000006">
    <property type="protein sequence ID" value="SEA02309.1"/>
    <property type="molecule type" value="Genomic_DNA"/>
</dbReference>
<keyword evidence="2" id="KW-0413">Isomerase</keyword>
<proteinExistence type="predicted"/>
<keyword evidence="3" id="KW-1185">Reference proteome</keyword>
<dbReference type="GO" id="GO:0016853">
    <property type="term" value="F:isomerase activity"/>
    <property type="evidence" value="ECO:0007669"/>
    <property type="project" value="UniProtKB-KW"/>
</dbReference>
<dbReference type="PROSITE" id="PS51318">
    <property type="entry name" value="TAT"/>
    <property type="match status" value="1"/>
</dbReference>
<reference evidence="2 3" key="1">
    <citation type="submission" date="2016-10" db="EMBL/GenBank/DDBJ databases">
        <authorList>
            <person name="de Groot N.N."/>
        </authorList>
    </citation>
    <scope>NUCLEOTIDE SEQUENCE [LARGE SCALE GENOMIC DNA]</scope>
    <source>
        <strain evidence="2 3">Vu-144</strain>
    </source>
</reference>
<protein>
    <submittedName>
        <fullName evidence="2">Sugar phosphate isomerase/epimerase</fullName>
    </submittedName>
</protein>
<evidence type="ECO:0000259" key="1">
    <source>
        <dbReference type="Pfam" id="PF01261"/>
    </source>
</evidence>
<dbReference type="PANTHER" id="PTHR12110:SF41">
    <property type="entry name" value="INOSOSE DEHYDRATASE"/>
    <property type="match status" value="1"/>
</dbReference>
<evidence type="ECO:0000313" key="2">
    <source>
        <dbReference type="EMBL" id="SEA02309.1"/>
    </source>
</evidence>
<organism evidence="2 3">
    <name type="scientific">Arachidicoccus rhizosphaerae</name>
    <dbReference type="NCBI Taxonomy" id="551991"/>
    <lineage>
        <taxon>Bacteria</taxon>
        <taxon>Pseudomonadati</taxon>
        <taxon>Bacteroidota</taxon>
        <taxon>Chitinophagia</taxon>
        <taxon>Chitinophagales</taxon>
        <taxon>Chitinophagaceae</taxon>
        <taxon>Arachidicoccus</taxon>
    </lineage>
</organism>
<feature type="domain" description="Xylose isomerase-like TIM barrel" evidence="1">
    <location>
        <begin position="74"/>
        <end position="292"/>
    </location>
</feature>
<dbReference type="InterPro" id="IPR013022">
    <property type="entry name" value="Xyl_isomerase-like_TIM-brl"/>
</dbReference>
<dbReference type="Gene3D" id="3.20.20.150">
    <property type="entry name" value="Divalent-metal-dependent TIM barrel enzymes"/>
    <property type="match status" value="1"/>
</dbReference>
<evidence type="ECO:0000313" key="3">
    <source>
        <dbReference type="Proteomes" id="UP000199041"/>
    </source>
</evidence>
<dbReference type="RefSeq" id="WP_091395631.1">
    <property type="nucleotide sequence ID" value="NZ_FNQY01000006.1"/>
</dbReference>
<dbReference type="OrthoDB" id="263912at2"/>
<dbReference type="STRING" id="551991.SAMN05192529_10690"/>
<dbReference type="InterPro" id="IPR050312">
    <property type="entry name" value="IolE/XylAMocC-like"/>
</dbReference>
<dbReference type="SUPFAM" id="SSF51658">
    <property type="entry name" value="Xylose isomerase-like"/>
    <property type="match status" value="1"/>
</dbReference>
<sequence length="314" mass="34688">MALLTNEPRQLPRRDFLKKTLLGGVAILIAGKHGFASSVFVQARPDSKIHGVQIGVITYSYRDMPGDIHQILKYVVDSGISAIELMGDAVEEFAGRPNDRSQVAAWRASVSMDKFKEVGQMFHKAGIQIYAFKPDALGSHNSDEEIVYAMNAARALGSKVVTVELPEDPKQSARLGKLGEANNMYIGYHAHTQATDTAWDTALSQSRYNTMNLDCGHYIASGHGNNAESLLALIQKRHDRITSLHIKDRKTKADGGQNMPWGEGDTPIKEILNLMRTKKYKFPATIEQEYDIPTGSNAVLEVKKCLDYARKALG</sequence>
<dbReference type="PANTHER" id="PTHR12110">
    <property type="entry name" value="HYDROXYPYRUVATE ISOMERASE"/>
    <property type="match status" value="1"/>
</dbReference>